<reference evidence="2" key="1">
    <citation type="submission" date="2021-01" db="EMBL/GenBank/DDBJ databases">
        <authorList>
            <person name="Corre E."/>
            <person name="Pelletier E."/>
            <person name="Niang G."/>
            <person name="Scheremetjew M."/>
            <person name="Finn R."/>
            <person name="Kale V."/>
            <person name="Holt S."/>
            <person name="Cochrane G."/>
            <person name="Meng A."/>
            <person name="Brown T."/>
            <person name="Cohen L."/>
        </authorList>
    </citation>
    <scope>NUCLEOTIDE SEQUENCE</scope>
    <source>
        <strain evidence="2">CCMP1243</strain>
    </source>
</reference>
<proteinExistence type="predicted"/>
<accession>A0A7S2R7H9</accession>
<name>A0A7S2R7H9_9STRA</name>
<protein>
    <submittedName>
        <fullName evidence="2">Uncharacterized protein</fullName>
    </submittedName>
</protein>
<feature type="compositionally biased region" description="Basic and acidic residues" evidence="1">
    <location>
        <begin position="9"/>
        <end position="18"/>
    </location>
</feature>
<gene>
    <name evidence="2" type="ORF">RMAR1173_LOCUS1576</name>
</gene>
<dbReference type="AlphaFoldDB" id="A0A7S2R7H9"/>
<evidence type="ECO:0000313" key="2">
    <source>
        <dbReference type="EMBL" id="CAD9662977.1"/>
    </source>
</evidence>
<sequence length="129" mass="13433">MDVEAGGGGEERELKDSENIGASGLPARSSCCTAQEQHLRSWGLDEVRDEQENRAPLGQQTHAPPPPPPPPPPLSLVEPKATSSSTSLPSISFRKPVSSAALVSMPTASRAVVTSSADGDSFPASLSMR</sequence>
<organism evidence="2">
    <name type="scientific">Rhizochromulina marina</name>
    <dbReference type="NCBI Taxonomy" id="1034831"/>
    <lineage>
        <taxon>Eukaryota</taxon>
        <taxon>Sar</taxon>
        <taxon>Stramenopiles</taxon>
        <taxon>Ochrophyta</taxon>
        <taxon>Dictyochophyceae</taxon>
        <taxon>Rhizochromulinales</taxon>
        <taxon>Rhizochromulina</taxon>
    </lineage>
</organism>
<feature type="compositionally biased region" description="Basic and acidic residues" evidence="1">
    <location>
        <begin position="37"/>
        <end position="53"/>
    </location>
</feature>
<feature type="compositionally biased region" description="Low complexity" evidence="1">
    <location>
        <begin position="83"/>
        <end position="92"/>
    </location>
</feature>
<dbReference type="EMBL" id="HBHJ01002488">
    <property type="protein sequence ID" value="CAD9662977.1"/>
    <property type="molecule type" value="Transcribed_RNA"/>
</dbReference>
<evidence type="ECO:0000256" key="1">
    <source>
        <dbReference type="SAM" id="MobiDB-lite"/>
    </source>
</evidence>
<feature type="region of interest" description="Disordered" evidence="1">
    <location>
        <begin position="1"/>
        <end position="129"/>
    </location>
</feature>
<feature type="compositionally biased region" description="Pro residues" evidence="1">
    <location>
        <begin position="63"/>
        <end position="74"/>
    </location>
</feature>